<dbReference type="EMBL" id="CP002770">
    <property type="protein sequence ID" value="AEG14422.1"/>
    <property type="molecule type" value="Genomic_DNA"/>
</dbReference>
<proteinExistence type="predicted"/>
<keyword evidence="2" id="KW-0732">Signal</keyword>
<feature type="chain" id="PRO_5043683887" evidence="2">
    <location>
        <begin position="29"/>
        <end position="121"/>
    </location>
</feature>
<evidence type="ECO:0000313" key="3">
    <source>
        <dbReference type="EMBL" id="AEG14422.1"/>
    </source>
</evidence>
<sequence length="121" mass="12615">MLKRFTKHITTVISFLTAYLTLAQAALAVENPDIGAGVLAEVDKAAMAQKILNIAIGIGSIAGGIGVLALIFVGFRMLTATNDHTRAEAKQHFIQILIGLGVIGLAVTIVGFIAFLVKGQG</sequence>
<feature type="transmembrane region" description="Helical" evidence="1">
    <location>
        <begin position="52"/>
        <end position="75"/>
    </location>
</feature>
<gene>
    <name evidence="3" type="ordered locus">Desku_0822</name>
</gene>
<dbReference type="KEGG" id="dku:Desku_0822"/>
<name>A0AAU8PF98_DESK7</name>
<dbReference type="InterPro" id="IPR043993">
    <property type="entry name" value="T4SS_pilin"/>
</dbReference>
<dbReference type="RefSeq" id="WP_013821937.1">
    <property type="nucleotide sequence ID" value="NC_015573.1"/>
</dbReference>
<keyword evidence="1" id="KW-0472">Membrane</keyword>
<keyword evidence="4" id="KW-1185">Reference proteome</keyword>
<feature type="transmembrane region" description="Helical" evidence="1">
    <location>
        <begin position="96"/>
        <end position="117"/>
    </location>
</feature>
<evidence type="ECO:0000256" key="1">
    <source>
        <dbReference type="SAM" id="Phobius"/>
    </source>
</evidence>
<evidence type="ECO:0000313" key="4">
    <source>
        <dbReference type="Proteomes" id="UP000009229"/>
    </source>
</evidence>
<protein>
    <submittedName>
        <fullName evidence="3">Uncharacterized protein</fullName>
    </submittedName>
</protein>
<keyword evidence="1" id="KW-0812">Transmembrane</keyword>
<dbReference type="AlphaFoldDB" id="A0AAU8PF98"/>
<dbReference type="Pfam" id="PF18895">
    <property type="entry name" value="T4SS_pilin"/>
    <property type="match status" value="1"/>
</dbReference>
<organism evidence="3 4">
    <name type="scientific">Desulfofundulus kuznetsovii (strain DSM 6115 / VKM B-1805 / 17)</name>
    <name type="common">Desulfotomaculum kuznetsovii</name>
    <dbReference type="NCBI Taxonomy" id="760568"/>
    <lineage>
        <taxon>Bacteria</taxon>
        <taxon>Bacillati</taxon>
        <taxon>Bacillota</taxon>
        <taxon>Clostridia</taxon>
        <taxon>Eubacteriales</taxon>
        <taxon>Peptococcaceae</taxon>
        <taxon>Desulfofundulus</taxon>
    </lineage>
</organism>
<keyword evidence="1" id="KW-1133">Transmembrane helix</keyword>
<accession>A0AAU8PF98</accession>
<evidence type="ECO:0000256" key="2">
    <source>
        <dbReference type="SAM" id="SignalP"/>
    </source>
</evidence>
<reference evidence="4" key="1">
    <citation type="submission" date="2011-05" db="EMBL/GenBank/DDBJ databases">
        <title>Complete sequence of Desulfotomaculum kuznetsovii DSM 6115.</title>
        <authorList>
            <person name="Lucas S."/>
            <person name="Han J."/>
            <person name="Lapidus A."/>
            <person name="Cheng J.-F."/>
            <person name="Goodwin L."/>
            <person name="Pitluck S."/>
            <person name="Peters L."/>
            <person name="Mikhailova N."/>
            <person name="Lu M."/>
            <person name="Saunders E."/>
            <person name="Han C."/>
            <person name="Tapia R."/>
            <person name="Land M."/>
            <person name="Hauser L."/>
            <person name="Kyrpides N."/>
            <person name="Ivanova N."/>
            <person name="Pagani I."/>
            <person name="Nazina T."/>
            <person name="Ivanova A."/>
            <person name="Parshina S."/>
            <person name="Kuever J."/>
            <person name="Muyzer G."/>
            <person name="Plugge C."/>
            <person name="Stams A."/>
            <person name="Woyke T."/>
        </authorList>
    </citation>
    <scope>NUCLEOTIDE SEQUENCE [LARGE SCALE GENOMIC DNA]</scope>
    <source>
        <strain evidence="4">DSM 6115 / VKM B-1805 / 17</strain>
    </source>
</reference>
<dbReference type="Proteomes" id="UP000009229">
    <property type="component" value="Chromosome"/>
</dbReference>
<feature type="signal peptide" evidence="2">
    <location>
        <begin position="1"/>
        <end position="28"/>
    </location>
</feature>